<evidence type="ECO:0000256" key="6">
    <source>
        <dbReference type="ARBA" id="ARBA00022812"/>
    </source>
</evidence>
<keyword evidence="3 16" id="KW-0812">Transmembrane</keyword>
<keyword evidence="14" id="KW-0325">Glycoprotein</keyword>
<keyword evidence="11" id="KW-1039">Host endosome</keyword>
<reference evidence="21" key="4">
    <citation type="submission" date="2015-06" db="EMBL/GenBank/DDBJ databases">
        <authorList>
            <person name="Hoefler B.C."/>
            <person name="Straight P.D."/>
        </authorList>
    </citation>
    <scope>NUCLEOTIDE SEQUENCE</scope>
    <source>
        <strain evidence="21">SIE</strain>
    </source>
</reference>
<evidence type="ECO:0000256" key="11">
    <source>
        <dbReference type="ARBA" id="ARBA00023046"/>
    </source>
</evidence>
<keyword evidence="2" id="KW-0945">Host-virus interaction</keyword>
<dbReference type="Pfam" id="PF17417">
    <property type="entry name" value="Glycoprot_B_PH2"/>
    <property type="match status" value="1"/>
</dbReference>
<evidence type="ECO:0000256" key="4">
    <source>
        <dbReference type="ARBA" id="ARBA00022729"/>
    </source>
</evidence>
<keyword evidence="15" id="KW-1160">Virus entry into host cell</keyword>
<dbReference type="InterPro" id="IPR035377">
    <property type="entry name" value="Glycoprot_B_PH1"/>
</dbReference>
<evidence type="ECO:0000313" key="22">
    <source>
        <dbReference type="Proteomes" id="UP000142548"/>
    </source>
</evidence>
<evidence type="ECO:0000256" key="16">
    <source>
        <dbReference type="SAM" id="Phobius"/>
    </source>
</evidence>
<dbReference type="Gene3D" id="2.30.29.100">
    <property type="match status" value="1"/>
</dbReference>
<dbReference type="EMBL" id="KP257584">
    <property type="protein sequence ID" value="AJA36252.1"/>
    <property type="molecule type" value="Genomic_DNA"/>
</dbReference>
<keyword evidence="12 16" id="KW-0472">Membrane</keyword>
<dbReference type="EMBL" id="KT183375">
    <property type="protein sequence ID" value="ALD88870.1"/>
    <property type="molecule type" value="Genomic_DNA"/>
</dbReference>
<dbReference type="GO" id="GO:0046718">
    <property type="term" value="P:symbiont entry into host cell"/>
    <property type="evidence" value="ECO:0007669"/>
    <property type="project" value="UniProtKB-KW"/>
</dbReference>
<keyword evidence="9" id="KW-0261">Viral envelope protein</keyword>
<evidence type="ECO:0000256" key="12">
    <source>
        <dbReference type="ARBA" id="ARBA00023136"/>
    </source>
</evidence>
<evidence type="ECO:0000256" key="2">
    <source>
        <dbReference type="ARBA" id="ARBA00022581"/>
    </source>
</evidence>
<reference evidence="20 22" key="1">
    <citation type="journal article" date="1993" name="J. Virol.">
        <title>Identification of a lytic-phase origin of DNA replication in human herpesvirus 6B strain Z29.</title>
        <authorList>
            <person name="Dewhurst S."/>
            <person name="Dollard S.C."/>
            <person name="Pellett P.E."/>
            <person name="Dambaugh T.R."/>
        </authorList>
    </citation>
    <scope>NUCLEOTIDE SEQUENCE [LARGE SCALE GENOMIC DNA]</scope>
    <source>
        <strain evidence="20">AJ</strain>
    </source>
</reference>
<keyword evidence="5" id="KW-1161">Viral attachment to host cell</keyword>
<gene>
    <name evidence="20" type="primary">U39</name>
</gene>
<organism evidence="20 22">
    <name type="scientific">Human betaherpesvirus 6A</name>
    <dbReference type="NCBI Taxonomy" id="32603"/>
    <lineage>
        <taxon>Viruses</taxon>
        <taxon>Duplodnaviria</taxon>
        <taxon>Heunggongvirae</taxon>
        <taxon>Peploviricota</taxon>
        <taxon>Herviviricetes</taxon>
        <taxon>Herpesvirales</taxon>
        <taxon>Orthoherpesviridae</taxon>
        <taxon>Betaherpesvirinae</taxon>
        <taxon>Roseolovirus</taxon>
        <taxon>Roseolovirus humanbeta6a</taxon>
    </lineage>
</organism>
<dbReference type="HAMAP" id="MF_04032">
    <property type="entry name" value="HSV_GB"/>
    <property type="match status" value="1"/>
</dbReference>
<proteinExistence type="inferred from homology"/>
<evidence type="ECO:0000256" key="5">
    <source>
        <dbReference type="ARBA" id="ARBA00022804"/>
    </source>
</evidence>
<dbReference type="Pfam" id="PF17416">
    <property type="entry name" value="Glycoprot_B_PH1"/>
    <property type="match status" value="1"/>
</dbReference>
<dbReference type="Gene3D" id="2.30.30.1230">
    <property type="match status" value="1"/>
</dbReference>
<evidence type="ECO:0000256" key="9">
    <source>
        <dbReference type="ARBA" id="ARBA00022879"/>
    </source>
</evidence>
<name>A0A0A7RM20_9BETA</name>
<evidence type="ECO:0000256" key="14">
    <source>
        <dbReference type="ARBA" id="ARBA00023180"/>
    </source>
</evidence>
<dbReference type="InterPro" id="IPR038631">
    <property type="entry name" value="Glycoprot_B_PH2_sf"/>
</dbReference>
<dbReference type="Gene3D" id="1.20.5.1890">
    <property type="match status" value="1"/>
</dbReference>
<evidence type="ECO:0000256" key="13">
    <source>
        <dbReference type="ARBA" id="ARBA00023157"/>
    </source>
</evidence>
<feature type="domain" description="Herpesvirus glycoprotein B ectodomain C-terminal" evidence="17">
    <location>
        <begin position="409"/>
        <end position="635"/>
    </location>
</feature>
<keyword evidence="10 16" id="KW-1133">Transmembrane helix</keyword>
<dbReference type="Pfam" id="PF00606">
    <property type="entry name" value="Glycoprotein_B"/>
    <property type="match status" value="1"/>
</dbReference>
<dbReference type="InterPro" id="IPR000234">
    <property type="entry name" value="Herpes_Glycoprot_B"/>
</dbReference>
<evidence type="ECO:0000256" key="7">
    <source>
        <dbReference type="ARBA" id="ARBA00022844"/>
    </source>
</evidence>
<evidence type="ECO:0000259" key="18">
    <source>
        <dbReference type="Pfam" id="PF17416"/>
    </source>
</evidence>
<evidence type="ECO:0000256" key="15">
    <source>
        <dbReference type="ARBA" id="ARBA00023296"/>
    </source>
</evidence>
<keyword evidence="1" id="KW-1032">Host cell membrane</keyword>
<reference evidence="20 22" key="3">
    <citation type="journal article" date="2015" name="Genome Announc.">
        <title>Complete Genome Sequence of the Human Herpesvirus 6A Strain AJ from Africa Resembles Strain GS from North America.</title>
        <authorList>
            <person name="Tweedy J."/>
            <person name="Spyrou M.A."/>
            <person name="Donaldson C.D."/>
            <person name="Depledge D."/>
            <person name="Breuer J."/>
            <person name="Gompels U.A."/>
        </authorList>
    </citation>
    <scope>NUCLEOTIDE SEQUENCE [LARGE SCALE GENOMIC DNA]</scope>
    <source>
        <strain evidence="20">AJ</strain>
    </source>
</reference>
<evidence type="ECO:0000259" key="19">
    <source>
        <dbReference type="Pfam" id="PF17417"/>
    </source>
</evidence>
<keyword evidence="4" id="KW-0732">Signal</keyword>
<dbReference type="GO" id="GO:0019062">
    <property type="term" value="P:virion attachment to host cell"/>
    <property type="evidence" value="ECO:0007669"/>
    <property type="project" value="UniProtKB-KW"/>
</dbReference>
<feature type="domain" description="Herpesvirus Glycoprotein B PH-like" evidence="18">
    <location>
        <begin position="78"/>
        <end position="290"/>
    </location>
</feature>
<sequence length="830" mass="93282">MSKMAVLFLAVFLMNSVLMIYCDPDHYIRAGYNHKYPFRICSIAKGTDLMRFDRDISCSPYKSNAKMSEGFFIIYKTNIETYTFPVRTYKKELTFQSSYRDVGVVYFLDRTVMGLAMPVYEANLVNSHAQCYSAVAMKRPDGTVFSAFHEDNNKNNTLNLFPLNFKSITNKRFITTKEPYFARGPLWLYSTSTSLNCIVTEATAKAKYPFSYFALTTGEIVEGSPFFNGSNGKHFAEPLEKLTILENYTMIEDLMNGMNGATTLVRKIAFLEKADTLFSWEIKEENESVCMLKHWTTVTHGLRAETNETYHFISKELTAAFVAPKESLNLTDPKQTCIKDEFEKIINEVYMSDYNDTYSMNGSYQIFKTTGDLILIWQPLVQKSLMFLEQGSEKIRRRRDVVDVKSRHDILYVQLQYLYDTLKDYINDALGNLAESWCLDQKRTITMLHELSKISPSSIVSEVYGRPISAQLHGDVLAISKCIEVNQSSVQLHKSMRVVDAKGVRSETMCYNRPLVTFSFVNSTPEVVPGQLGLDNEILLGDHRTEECEIPSTKIFLSGNHAHVYTDYTHTNSTPIEDIEVLDAFIRLKIDPLENADFKVLDLYSPDELSRANVFDLENILREYNSYKSALYTIEAKIATNTPSYVNGINSFLQGLGAIGTGLGSVISVTAGALGDIVGGVVSFLKNPFGGGLMLILAIVVVVIIIVVFVRQRHVLSKPIDMMFPYATNPVTTVSSVTGTTVVKTPSVKDVDGGTSVAVSEKEEGMADVSGQVSDDEYSQEDALKMLKAIKSLDESYRRKPSSSESHASKPSLIDRIRYRGYKSVNVEEA</sequence>
<evidence type="ECO:0000256" key="10">
    <source>
        <dbReference type="ARBA" id="ARBA00022989"/>
    </source>
</evidence>
<keyword evidence="13" id="KW-1015">Disulfide bond</keyword>
<feature type="domain" description="Herpesvirus Glycoprotein B PH-like" evidence="19">
    <location>
        <begin position="292"/>
        <end position="387"/>
    </location>
</feature>
<feature type="transmembrane region" description="Helical" evidence="16">
    <location>
        <begin position="689"/>
        <end position="710"/>
    </location>
</feature>
<dbReference type="InterPro" id="IPR055341">
    <property type="entry name" value="Glycoprotein_B_ecto_C"/>
</dbReference>
<evidence type="ECO:0000313" key="20">
    <source>
        <dbReference type="EMBL" id="AJA36252.1"/>
    </source>
</evidence>
<evidence type="ECO:0000256" key="3">
    <source>
        <dbReference type="ARBA" id="ARBA00022692"/>
    </source>
</evidence>
<dbReference type="Proteomes" id="UP000142548">
    <property type="component" value="Genome"/>
</dbReference>
<dbReference type="Gene3D" id="6.10.250.3280">
    <property type="match status" value="1"/>
</dbReference>
<dbReference type="InterPro" id="IPR035381">
    <property type="entry name" value="Glycoprot_B_PH2"/>
</dbReference>
<evidence type="ECO:0000256" key="1">
    <source>
        <dbReference type="ARBA" id="ARBA00022511"/>
    </source>
</evidence>
<reference evidence="20 22" key="2">
    <citation type="journal article" date="2002" name="J. Virol. Methods">
        <title>Characterisation of a human herpesvirus 6 variant A 'amplicon' and replication modulation by U94-Rep 'latency gene'.</title>
        <authorList>
            <person name="Turner S."/>
            <person name="DiLuca D."/>
            <person name="Gompels U."/>
        </authorList>
    </citation>
    <scope>NUCLEOTIDE SEQUENCE [LARGE SCALE GENOMIC DNA]</scope>
    <source>
        <strain evidence="20">AJ</strain>
    </source>
</reference>
<dbReference type="GO" id="GO:0019031">
    <property type="term" value="C:viral envelope"/>
    <property type="evidence" value="ECO:0007669"/>
    <property type="project" value="UniProtKB-KW"/>
</dbReference>
<keyword evidence="6" id="KW-1040">Host Golgi apparatus</keyword>
<keyword evidence="7" id="KW-0946">Virion</keyword>
<dbReference type="SUPFAM" id="SSF161008">
    <property type="entry name" value="Viral glycoprotein ectodomain-like"/>
    <property type="match status" value="1"/>
</dbReference>
<evidence type="ECO:0000259" key="17">
    <source>
        <dbReference type="Pfam" id="PF00606"/>
    </source>
</evidence>
<evidence type="ECO:0000256" key="8">
    <source>
        <dbReference type="ARBA" id="ARBA00022870"/>
    </source>
</evidence>
<protein>
    <submittedName>
        <fullName evidence="21">Glycoprotein B</fullName>
    </submittedName>
    <submittedName>
        <fullName evidence="20">U39 protein</fullName>
    </submittedName>
</protein>
<evidence type="ECO:0000313" key="21">
    <source>
        <dbReference type="EMBL" id="ALD88870.1"/>
    </source>
</evidence>
<keyword evidence="8" id="KW-1043">Host membrane</keyword>
<accession>A0A0A7RM20</accession>